<sequence>MQNKLQNQGSRLRIKAFSGSAWERIIPNPLRGWLLSPTLKGGATQTLTACAVFENKSGFGIKPAKKIKQVSFVCFFLLSVVYCLLTQSGVEAQRSQNIQNITVSPGFSPTPIRVQGVGGGSVSISQIAGRQETANGPCVGFTDAKPNHNLVLTSSFNYLSIQVESREDTTLLVRGPGGIWCNDDFRGKNPGLAGEWLPGTYEIWVGAYGKEKQAPYTLRISEQR</sequence>
<keyword evidence="2" id="KW-1185">Reference proteome</keyword>
<dbReference type="EMBL" id="BLAY01000057">
    <property type="protein sequence ID" value="GET39029.1"/>
    <property type="molecule type" value="Genomic_DNA"/>
</dbReference>
<comment type="caution">
    <text evidence="1">The sequence shown here is derived from an EMBL/GenBank/DDBJ whole genome shotgun (WGS) entry which is preliminary data.</text>
</comment>
<organism evidence="1 2">
    <name type="scientific">Microseira wollei NIES-4236</name>
    <dbReference type="NCBI Taxonomy" id="2530354"/>
    <lineage>
        <taxon>Bacteria</taxon>
        <taxon>Bacillati</taxon>
        <taxon>Cyanobacteriota</taxon>
        <taxon>Cyanophyceae</taxon>
        <taxon>Oscillatoriophycideae</taxon>
        <taxon>Aerosakkonematales</taxon>
        <taxon>Aerosakkonemataceae</taxon>
        <taxon>Microseira</taxon>
    </lineage>
</organism>
<gene>
    <name evidence="1" type="ORF">MiSe_37890</name>
</gene>
<dbReference type="AlphaFoldDB" id="A0AAV3XF19"/>
<name>A0AAV3XF19_9CYAN</name>
<evidence type="ECO:0000313" key="2">
    <source>
        <dbReference type="Proteomes" id="UP001050975"/>
    </source>
</evidence>
<reference evidence="1" key="1">
    <citation type="submission" date="2019-10" db="EMBL/GenBank/DDBJ databases">
        <title>Draft genome sequece of Microseira wollei NIES-4236.</title>
        <authorList>
            <person name="Yamaguchi H."/>
            <person name="Suzuki S."/>
            <person name="Kawachi M."/>
        </authorList>
    </citation>
    <scope>NUCLEOTIDE SEQUENCE</scope>
    <source>
        <strain evidence="1">NIES-4236</strain>
    </source>
</reference>
<dbReference type="RefSeq" id="WP_226583867.1">
    <property type="nucleotide sequence ID" value="NZ_BLAY01000057.1"/>
</dbReference>
<proteinExistence type="predicted"/>
<accession>A0AAV3XF19</accession>
<dbReference type="Proteomes" id="UP001050975">
    <property type="component" value="Unassembled WGS sequence"/>
</dbReference>
<protein>
    <submittedName>
        <fullName evidence="1">Uncharacterized protein</fullName>
    </submittedName>
</protein>
<evidence type="ECO:0000313" key="1">
    <source>
        <dbReference type="EMBL" id="GET39029.1"/>
    </source>
</evidence>